<keyword evidence="3" id="KW-1185">Reference proteome</keyword>
<evidence type="ECO:0000256" key="1">
    <source>
        <dbReference type="HAMAP-Rule" id="MF_02223"/>
    </source>
</evidence>
<dbReference type="GO" id="GO:0016301">
    <property type="term" value="F:kinase activity"/>
    <property type="evidence" value="ECO:0007669"/>
    <property type="project" value="UniProtKB-UniRule"/>
</dbReference>
<keyword evidence="1" id="KW-0067">ATP-binding</keyword>
<comment type="pathway">
    <text evidence="1">Cofactor biosynthesis; coenzyme A biosynthesis.</text>
</comment>
<dbReference type="PIRSF" id="PIRSF016896">
    <property type="entry name" value="GHMP_arc_MJ0969"/>
    <property type="match status" value="1"/>
</dbReference>
<dbReference type="EC" id="2.7.1.169" evidence="1"/>
<dbReference type="InterPro" id="IPR012043">
    <property type="entry name" value="PoK"/>
</dbReference>
<evidence type="ECO:0000313" key="2">
    <source>
        <dbReference type="EMBL" id="ADG13102.1"/>
    </source>
</evidence>
<dbReference type="Proteomes" id="UP000002061">
    <property type="component" value="Chromosome"/>
</dbReference>
<accession>D5VR99</accession>
<dbReference type="GO" id="GO:0015937">
    <property type="term" value="P:coenzyme A biosynthetic process"/>
    <property type="evidence" value="ECO:0007669"/>
    <property type="project" value="UniProtKB-UniRule"/>
</dbReference>
<dbReference type="UniPathway" id="UPA00241"/>
<protein>
    <recommendedName>
        <fullName evidence="1">Pantoate kinase</fullName>
        <shortName evidence="1">PoK</shortName>
        <ecNumber evidence="1">2.7.1.169</ecNumber>
    </recommendedName>
</protein>
<comment type="catalytic activity">
    <reaction evidence="1">
        <text>(R)-pantoate + ATP = (R)-4-phosphopantoate + ADP + H(+)</text>
        <dbReference type="Rhea" id="RHEA:28246"/>
        <dbReference type="ChEBI" id="CHEBI:15378"/>
        <dbReference type="ChEBI" id="CHEBI:15980"/>
        <dbReference type="ChEBI" id="CHEBI:30616"/>
        <dbReference type="ChEBI" id="CHEBI:61294"/>
        <dbReference type="ChEBI" id="CHEBI:456216"/>
        <dbReference type="EC" id="2.7.1.169"/>
    </reaction>
</comment>
<dbReference type="RefSeq" id="WP_013099848.1">
    <property type="nucleotide sequence ID" value="NC_014122.1"/>
</dbReference>
<reference evidence="2" key="1">
    <citation type="submission" date="2010-04" db="EMBL/GenBank/DDBJ databases">
        <title>Complete sequence of Methanocaldococcus infernus ME.</title>
        <authorList>
            <consortium name="US DOE Joint Genome Institute"/>
            <person name="Lucas S."/>
            <person name="Copeland A."/>
            <person name="Lapidus A."/>
            <person name="Cheng J.-F."/>
            <person name="Bruce D."/>
            <person name="Goodwin L."/>
            <person name="Pitluck S."/>
            <person name="Munk A.C."/>
            <person name="Detter J.C."/>
            <person name="Han C."/>
            <person name="Tapia R."/>
            <person name="Land M."/>
            <person name="Hauser L."/>
            <person name="Kyrpides N."/>
            <person name="Mikhailova N."/>
            <person name="Sieprawska-Lupa M."/>
            <person name="Whitman W.B."/>
            <person name="Woyke T."/>
        </authorList>
    </citation>
    <scope>NUCLEOTIDE SEQUENCE [LARGE SCALE GENOMIC DNA]</scope>
    <source>
        <strain evidence="2">ME</strain>
    </source>
</reference>
<dbReference type="KEGG" id="mif:Metin_0432"/>
<evidence type="ECO:0000313" key="3">
    <source>
        <dbReference type="Proteomes" id="UP000002061"/>
    </source>
</evidence>
<organism evidence="2 3">
    <name type="scientific">Methanocaldococcus infernus (strain DSM 11812 / JCM 15783 / ME)</name>
    <dbReference type="NCBI Taxonomy" id="573063"/>
    <lineage>
        <taxon>Archaea</taxon>
        <taxon>Methanobacteriati</taxon>
        <taxon>Methanobacteriota</taxon>
        <taxon>Methanomada group</taxon>
        <taxon>Methanococci</taxon>
        <taxon>Methanococcales</taxon>
        <taxon>Methanocaldococcaceae</taxon>
        <taxon>Methanocaldococcus</taxon>
    </lineage>
</organism>
<gene>
    <name evidence="2" type="ordered locus">Metin_0432</name>
</gene>
<dbReference type="SUPFAM" id="SSF54211">
    <property type="entry name" value="Ribosomal protein S5 domain 2-like"/>
    <property type="match status" value="1"/>
</dbReference>
<dbReference type="PANTHER" id="PTHR42282">
    <property type="entry name" value="PANTOATE KINASE-RELATED"/>
    <property type="match status" value="1"/>
</dbReference>
<dbReference type="GeneID" id="9131436"/>
<keyword evidence="1" id="KW-0808">Transferase</keyword>
<dbReference type="PANTHER" id="PTHR42282:SF1">
    <property type="entry name" value="PANTOATE KINASE"/>
    <property type="match status" value="1"/>
</dbReference>
<dbReference type="EMBL" id="CP002009">
    <property type="protein sequence ID" value="ADG13102.1"/>
    <property type="molecule type" value="Genomic_DNA"/>
</dbReference>
<dbReference type="InterPro" id="IPR020568">
    <property type="entry name" value="Ribosomal_Su5_D2-typ_SF"/>
</dbReference>
<sequence length="251" mass="28143">MFVPAHITGFFSIHIDREVLKTGSKGAGITLNRGVKIEVKEGRGRIYYNNKKVDICPVKKLLPENFDLFLTSPFPLASGLGMSGASALGVAKLFYNNFLEKAHTSEVLCGTGLGDVIAQYVKGFVIRLKPGLPFKVLKINVDKYVVVDVLGKMETREIIKDNIKKERINRVGERCLNELLKKPTIENFMKLSYRFALETGLMDDEIKEMCKTVKNSSQSMLGKTFFCVVDRDEIKEVCSILNDPIICKVIN</sequence>
<dbReference type="HAMAP" id="MF_02223">
    <property type="entry name" value="Pantoate_kinase"/>
    <property type="match status" value="1"/>
</dbReference>
<dbReference type="GO" id="GO:0005524">
    <property type="term" value="F:ATP binding"/>
    <property type="evidence" value="ECO:0007669"/>
    <property type="project" value="UniProtKB-KW"/>
</dbReference>
<name>D5VR99_METIM</name>
<comment type="similarity">
    <text evidence="1">Belongs to the GHMP kinase family. PoK subfamily.</text>
</comment>
<keyword evidence="1 2" id="KW-0418">Kinase</keyword>
<dbReference type="OrthoDB" id="85822at2157"/>
<dbReference type="STRING" id="573063.Metin_0432"/>
<dbReference type="HOGENOM" id="CLU_081191_0_0_2"/>
<dbReference type="AlphaFoldDB" id="D5VR99"/>
<comment type="function">
    <text evidence="1">Phosphorylates (R)-pantoate to form (R)-4-phosphopantoate in the CoA biosynthesis pathway.</text>
</comment>
<keyword evidence="1" id="KW-0547">Nucleotide-binding</keyword>
<proteinExistence type="inferred from homology"/>
<keyword evidence="1" id="KW-0173">Coenzyme A biosynthesis</keyword>
<dbReference type="eggNOG" id="arCOG04263">
    <property type="taxonomic scope" value="Archaea"/>
</dbReference>